<comment type="caution">
    <text evidence="2">The sequence shown here is derived from an EMBL/GenBank/DDBJ whole genome shotgun (WGS) entry which is preliminary data.</text>
</comment>
<dbReference type="Proteomes" id="UP001293254">
    <property type="component" value="Unassembled WGS sequence"/>
</dbReference>
<dbReference type="EMBL" id="JACGWO010000005">
    <property type="protein sequence ID" value="KAK4426656.1"/>
    <property type="molecule type" value="Genomic_DNA"/>
</dbReference>
<organism evidence="2 3">
    <name type="scientific">Sesamum alatum</name>
    <dbReference type="NCBI Taxonomy" id="300844"/>
    <lineage>
        <taxon>Eukaryota</taxon>
        <taxon>Viridiplantae</taxon>
        <taxon>Streptophyta</taxon>
        <taxon>Embryophyta</taxon>
        <taxon>Tracheophyta</taxon>
        <taxon>Spermatophyta</taxon>
        <taxon>Magnoliopsida</taxon>
        <taxon>eudicotyledons</taxon>
        <taxon>Gunneridae</taxon>
        <taxon>Pentapetalae</taxon>
        <taxon>asterids</taxon>
        <taxon>lamiids</taxon>
        <taxon>Lamiales</taxon>
        <taxon>Pedaliaceae</taxon>
        <taxon>Sesamum</taxon>
    </lineage>
</organism>
<evidence type="ECO:0000256" key="1">
    <source>
        <dbReference type="SAM" id="MobiDB-lite"/>
    </source>
</evidence>
<sequence>MPEPTPVAEEIPAPAPVAEEIPVVEDVPSATQEESQDLSQTKLTLVDMTNSGPSNSGVNRPQTFKTVSNPPNPTFIPPRSKDATDQPHGVIKSTHTPTEGPSFPAFIQRGKMFVTMSHLEAAVSAQNASKKASKDKSQGKKKA</sequence>
<feature type="compositionally biased region" description="Polar residues" evidence="1">
    <location>
        <begin position="29"/>
        <end position="69"/>
    </location>
</feature>
<dbReference type="AlphaFoldDB" id="A0AAE1YAG7"/>
<feature type="compositionally biased region" description="Basic and acidic residues" evidence="1">
    <location>
        <begin position="132"/>
        <end position="143"/>
    </location>
</feature>
<reference evidence="2" key="2">
    <citation type="journal article" date="2024" name="Plant">
        <title>Genomic evolution and insights into agronomic trait innovations of Sesamum species.</title>
        <authorList>
            <person name="Miao H."/>
            <person name="Wang L."/>
            <person name="Qu L."/>
            <person name="Liu H."/>
            <person name="Sun Y."/>
            <person name="Le M."/>
            <person name="Wang Q."/>
            <person name="Wei S."/>
            <person name="Zheng Y."/>
            <person name="Lin W."/>
            <person name="Duan Y."/>
            <person name="Cao H."/>
            <person name="Xiong S."/>
            <person name="Wang X."/>
            <person name="Wei L."/>
            <person name="Li C."/>
            <person name="Ma Q."/>
            <person name="Ju M."/>
            <person name="Zhao R."/>
            <person name="Li G."/>
            <person name="Mu C."/>
            <person name="Tian Q."/>
            <person name="Mei H."/>
            <person name="Zhang T."/>
            <person name="Gao T."/>
            <person name="Zhang H."/>
        </authorList>
    </citation>
    <scope>NUCLEOTIDE SEQUENCE</scope>
    <source>
        <strain evidence="2">3651</strain>
    </source>
</reference>
<feature type="compositionally biased region" description="Low complexity" evidence="1">
    <location>
        <begin position="1"/>
        <end position="28"/>
    </location>
</feature>
<feature type="region of interest" description="Disordered" evidence="1">
    <location>
        <begin position="1"/>
        <end position="104"/>
    </location>
</feature>
<evidence type="ECO:0000313" key="2">
    <source>
        <dbReference type="EMBL" id="KAK4426656.1"/>
    </source>
</evidence>
<gene>
    <name evidence="2" type="ORF">Salat_1434300</name>
</gene>
<feature type="region of interest" description="Disordered" evidence="1">
    <location>
        <begin position="124"/>
        <end position="143"/>
    </location>
</feature>
<proteinExistence type="predicted"/>
<name>A0AAE1YAG7_9LAMI</name>
<reference evidence="2" key="1">
    <citation type="submission" date="2020-06" db="EMBL/GenBank/DDBJ databases">
        <authorList>
            <person name="Li T."/>
            <person name="Hu X."/>
            <person name="Zhang T."/>
            <person name="Song X."/>
            <person name="Zhang H."/>
            <person name="Dai N."/>
            <person name="Sheng W."/>
            <person name="Hou X."/>
            <person name="Wei L."/>
        </authorList>
    </citation>
    <scope>NUCLEOTIDE SEQUENCE</scope>
    <source>
        <strain evidence="2">3651</strain>
        <tissue evidence="2">Leaf</tissue>
    </source>
</reference>
<evidence type="ECO:0000313" key="3">
    <source>
        <dbReference type="Proteomes" id="UP001293254"/>
    </source>
</evidence>
<keyword evidence="3" id="KW-1185">Reference proteome</keyword>
<protein>
    <submittedName>
        <fullName evidence="2">Uncharacterized protein</fullName>
    </submittedName>
</protein>
<accession>A0AAE1YAG7</accession>